<reference evidence="3" key="1">
    <citation type="journal article" date="2017" name="Nat. Commun.">
        <title>The North American bullfrog draft genome provides insight into hormonal regulation of long noncoding RNA.</title>
        <authorList>
            <person name="Hammond S.A."/>
            <person name="Warren R.L."/>
            <person name="Vandervalk B.P."/>
            <person name="Kucuk E."/>
            <person name="Khan H."/>
            <person name="Gibb E.A."/>
            <person name="Pandoh P."/>
            <person name="Kirk H."/>
            <person name="Zhao Y."/>
            <person name="Jones M."/>
            <person name="Mungall A.J."/>
            <person name="Coope R."/>
            <person name="Pleasance S."/>
            <person name="Moore R.A."/>
            <person name="Holt R.A."/>
            <person name="Round J.M."/>
            <person name="Ohora S."/>
            <person name="Walle B.V."/>
            <person name="Veldhoen N."/>
            <person name="Helbing C.C."/>
            <person name="Birol I."/>
        </authorList>
    </citation>
    <scope>NUCLEOTIDE SEQUENCE [LARGE SCALE GENOMIC DNA]</scope>
</reference>
<protein>
    <submittedName>
        <fullName evidence="2">Uncharacterized protein</fullName>
    </submittedName>
</protein>
<feature type="transmembrane region" description="Helical" evidence="1">
    <location>
        <begin position="12"/>
        <end position="34"/>
    </location>
</feature>
<evidence type="ECO:0000313" key="3">
    <source>
        <dbReference type="Proteomes" id="UP000228934"/>
    </source>
</evidence>
<keyword evidence="1" id="KW-0472">Membrane</keyword>
<gene>
    <name evidence="2" type="ORF">AB205_0123110</name>
</gene>
<proteinExistence type="predicted"/>
<keyword evidence="1" id="KW-0812">Transmembrane</keyword>
<dbReference type="AlphaFoldDB" id="A0A2G9QKY9"/>
<accession>A0A2G9QKY9</accession>
<keyword evidence="3" id="KW-1185">Reference proteome</keyword>
<feature type="transmembrane region" description="Helical" evidence="1">
    <location>
        <begin position="46"/>
        <end position="72"/>
    </location>
</feature>
<evidence type="ECO:0000256" key="1">
    <source>
        <dbReference type="SAM" id="Phobius"/>
    </source>
</evidence>
<dbReference type="EMBL" id="KV964020">
    <property type="protein sequence ID" value="PIO16264.1"/>
    <property type="molecule type" value="Genomic_DNA"/>
</dbReference>
<name>A0A2G9QKY9_AQUCT</name>
<keyword evidence="1" id="KW-1133">Transmembrane helix</keyword>
<organism evidence="2 3">
    <name type="scientific">Aquarana catesbeiana</name>
    <name type="common">American bullfrog</name>
    <name type="synonym">Rana catesbeiana</name>
    <dbReference type="NCBI Taxonomy" id="8400"/>
    <lineage>
        <taxon>Eukaryota</taxon>
        <taxon>Metazoa</taxon>
        <taxon>Chordata</taxon>
        <taxon>Craniata</taxon>
        <taxon>Vertebrata</taxon>
        <taxon>Euteleostomi</taxon>
        <taxon>Amphibia</taxon>
        <taxon>Batrachia</taxon>
        <taxon>Anura</taxon>
        <taxon>Neobatrachia</taxon>
        <taxon>Ranoidea</taxon>
        <taxon>Ranidae</taxon>
        <taxon>Aquarana</taxon>
    </lineage>
</organism>
<dbReference type="Proteomes" id="UP000228934">
    <property type="component" value="Unassembled WGS sequence"/>
</dbReference>
<feature type="transmembrane region" description="Helical" evidence="1">
    <location>
        <begin position="78"/>
        <end position="97"/>
    </location>
</feature>
<sequence>MYFVQTHVSHAIFVLTCNLRFLMQFMFLMQFTFLMQFVVSMINSHFYVSLVFPVFSCFPKVTLVLMFLTLFINSRSRATGIFHVVCGFLAASVLRLLTFSSARAINVFCSFTQLTFLAQVSQSAHVSLVVHVAVPVVCHFHSVHGYYLCHFAGYCSYVLSSRLSWSVLIGVGSSNYSHPGYILISVLFY</sequence>
<evidence type="ECO:0000313" key="2">
    <source>
        <dbReference type="EMBL" id="PIO16264.1"/>
    </source>
</evidence>